<feature type="chain" id="PRO_5011662893" evidence="1">
    <location>
        <begin position="23"/>
        <end position="426"/>
    </location>
</feature>
<sequence length="426" mass="44944">MHRLPALLGAATLALSPIVAEARTVVVTAAHMIDVLAGRRVDNAQVVITDGKITAVGRRGDAVPAGAERIDLGERTLLPGLIDMHVHLTSDPRLSGYRGLEFTDNFATVVGVANAKKTLDAGFTTVRNVGSGNYDDVALKQGIEGGYVPGPRIVPAGYALGATGGHCDATEALPPSFAAVPNPSVADTPDGYRKLVRTMRKYGAEVIKICATGGVLSKRDSPGAQQMSLPEMQAVTAEAHMLGMRVAAHAHGTAGINDALRAGVDTIEHASLADAESFKLAREHGGWFSMDIYNDDYILAEGAKNGAFPESLEKERLIGRKQRETFRAAHAAGVKMVFGTDGGVYPNGDNARQFAKMVEWGMTPIEAIQAATKNAAEALNRSDVGAIAPGRYGDLIAVDGDPLADVRTLERVSFVMKGGEVDRDPR</sequence>
<evidence type="ECO:0000313" key="4">
    <source>
        <dbReference type="Proteomes" id="UP000199214"/>
    </source>
</evidence>
<reference evidence="4" key="1">
    <citation type="submission" date="2016-10" db="EMBL/GenBank/DDBJ databases">
        <authorList>
            <person name="Varghese N."/>
            <person name="Submissions S."/>
        </authorList>
    </citation>
    <scope>NUCLEOTIDE SEQUENCE [LARGE SCALE GENOMIC DNA]</scope>
    <source>
        <strain evidence="4">JS21-1</strain>
    </source>
</reference>
<proteinExistence type="predicted"/>
<organism evidence="3 4">
    <name type="scientific">Sphingomonas palmae</name>
    <dbReference type="NCBI Taxonomy" id="1855283"/>
    <lineage>
        <taxon>Bacteria</taxon>
        <taxon>Pseudomonadati</taxon>
        <taxon>Pseudomonadota</taxon>
        <taxon>Alphaproteobacteria</taxon>
        <taxon>Sphingomonadales</taxon>
        <taxon>Sphingomonadaceae</taxon>
        <taxon>Sphingomonas</taxon>
    </lineage>
</organism>
<dbReference type="Gene3D" id="2.30.40.10">
    <property type="entry name" value="Urease, subunit C, domain 1"/>
    <property type="match status" value="1"/>
</dbReference>
<dbReference type="InterPro" id="IPR057744">
    <property type="entry name" value="OTAase-like"/>
</dbReference>
<dbReference type="EMBL" id="FNZZ01000004">
    <property type="protein sequence ID" value="SEL65193.1"/>
    <property type="molecule type" value="Genomic_DNA"/>
</dbReference>
<dbReference type="RefSeq" id="WP_093006545.1">
    <property type="nucleotide sequence ID" value="NZ_FNZZ01000004.1"/>
</dbReference>
<dbReference type="InterPro" id="IPR006680">
    <property type="entry name" value="Amidohydro-rel"/>
</dbReference>
<dbReference type="Gene3D" id="3.20.20.140">
    <property type="entry name" value="Metal-dependent hydrolases"/>
    <property type="match status" value="1"/>
</dbReference>
<keyword evidence="4" id="KW-1185">Reference proteome</keyword>
<dbReference type="PANTHER" id="PTHR43135">
    <property type="entry name" value="ALPHA-D-RIBOSE 1-METHYLPHOSPHONATE 5-TRIPHOSPHATE DIPHOSPHATASE"/>
    <property type="match status" value="1"/>
</dbReference>
<dbReference type="InterPro" id="IPR032466">
    <property type="entry name" value="Metal_Hydrolase"/>
</dbReference>
<gene>
    <name evidence="3" type="ORF">SAMN05216382_2390</name>
</gene>
<dbReference type="AlphaFoldDB" id="A0A1H7RY86"/>
<feature type="domain" description="Amidohydrolase-related" evidence="2">
    <location>
        <begin position="76"/>
        <end position="421"/>
    </location>
</feature>
<dbReference type="CDD" id="cd01299">
    <property type="entry name" value="Met_dep_hydrolase_A"/>
    <property type="match status" value="1"/>
</dbReference>
<protein>
    <submittedName>
        <fullName evidence="3">Pro-Hyp dipeptidase. Metallo peptidase. MEROPS family M38</fullName>
    </submittedName>
</protein>
<accession>A0A1H7RY86</accession>
<dbReference type="Proteomes" id="UP000199214">
    <property type="component" value="Unassembled WGS sequence"/>
</dbReference>
<dbReference type="STRING" id="1855283.SAMN05216382_2390"/>
<feature type="signal peptide" evidence="1">
    <location>
        <begin position="1"/>
        <end position="22"/>
    </location>
</feature>
<dbReference type="SUPFAM" id="SSF51338">
    <property type="entry name" value="Composite domain of metallo-dependent hydrolases"/>
    <property type="match status" value="1"/>
</dbReference>
<dbReference type="InterPro" id="IPR051781">
    <property type="entry name" value="Metallo-dep_Hydrolase"/>
</dbReference>
<name>A0A1H7RY86_9SPHN</name>
<dbReference type="GO" id="GO:0016810">
    <property type="term" value="F:hydrolase activity, acting on carbon-nitrogen (but not peptide) bonds"/>
    <property type="evidence" value="ECO:0007669"/>
    <property type="project" value="InterPro"/>
</dbReference>
<dbReference type="Pfam" id="PF01979">
    <property type="entry name" value="Amidohydro_1"/>
    <property type="match status" value="1"/>
</dbReference>
<evidence type="ECO:0000256" key="1">
    <source>
        <dbReference type="SAM" id="SignalP"/>
    </source>
</evidence>
<evidence type="ECO:0000259" key="2">
    <source>
        <dbReference type="Pfam" id="PF01979"/>
    </source>
</evidence>
<dbReference type="OrthoDB" id="9782972at2"/>
<dbReference type="SUPFAM" id="SSF51556">
    <property type="entry name" value="Metallo-dependent hydrolases"/>
    <property type="match status" value="1"/>
</dbReference>
<evidence type="ECO:0000313" key="3">
    <source>
        <dbReference type="EMBL" id="SEL65193.1"/>
    </source>
</evidence>
<dbReference type="InterPro" id="IPR011059">
    <property type="entry name" value="Metal-dep_hydrolase_composite"/>
</dbReference>
<dbReference type="PANTHER" id="PTHR43135:SF3">
    <property type="entry name" value="ALPHA-D-RIBOSE 1-METHYLPHOSPHONATE 5-TRIPHOSPHATE DIPHOSPHATASE"/>
    <property type="match status" value="1"/>
</dbReference>
<keyword evidence="1" id="KW-0732">Signal</keyword>